<dbReference type="GO" id="GO:0003697">
    <property type="term" value="F:single-stranded DNA binding"/>
    <property type="evidence" value="ECO:0007669"/>
    <property type="project" value="InterPro"/>
</dbReference>
<dbReference type="PANTHER" id="PTHR13604:SF0">
    <property type="entry name" value="ABASIC SITE PROCESSING PROTEIN HMCES"/>
    <property type="match status" value="1"/>
</dbReference>
<evidence type="ECO:0000256" key="2">
    <source>
        <dbReference type="ARBA" id="ARBA00022670"/>
    </source>
</evidence>
<organism evidence="9 10">
    <name type="scientific">Wolfiporia cocos (strain MD-104)</name>
    <name type="common">Brown rot fungus</name>
    <dbReference type="NCBI Taxonomy" id="742152"/>
    <lineage>
        <taxon>Eukaryota</taxon>
        <taxon>Fungi</taxon>
        <taxon>Dikarya</taxon>
        <taxon>Basidiomycota</taxon>
        <taxon>Agaricomycotina</taxon>
        <taxon>Agaricomycetes</taxon>
        <taxon>Polyporales</taxon>
        <taxon>Phaeolaceae</taxon>
        <taxon>Wolfiporia</taxon>
    </lineage>
</organism>
<evidence type="ECO:0000256" key="3">
    <source>
        <dbReference type="ARBA" id="ARBA00022763"/>
    </source>
</evidence>
<dbReference type="OMA" id="DHPLVCY"/>
<evidence type="ECO:0000256" key="6">
    <source>
        <dbReference type="ARBA" id="ARBA00023125"/>
    </source>
</evidence>
<feature type="region of interest" description="Disordered" evidence="8">
    <location>
        <begin position="322"/>
        <end position="413"/>
    </location>
</feature>
<dbReference type="Proteomes" id="UP000218811">
    <property type="component" value="Unassembled WGS sequence"/>
</dbReference>
<dbReference type="GO" id="GO:0006508">
    <property type="term" value="P:proteolysis"/>
    <property type="evidence" value="ECO:0007669"/>
    <property type="project" value="UniProtKB-KW"/>
</dbReference>
<evidence type="ECO:0000313" key="9">
    <source>
        <dbReference type="EMBL" id="PCH43063.1"/>
    </source>
</evidence>
<protein>
    <submittedName>
        <fullName evidence="9">DUF159-domain-containing protein</fullName>
    </submittedName>
</protein>
<feature type="compositionally biased region" description="Polar residues" evidence="8">
    <location>
        <begin position="260"/>
        <end position="270"/>
    </location>
</feature>
<dbReference type="Pfam" id="PF02586">
    <property type="entry name" value="SRAP"/>
    <property type="match status" value="1"/>
</dbReference>
<evidence type="ECO:0000256" key="8">
    <source>
        <dbReference type="SAM" id="MobiDB-lite"/>
    </source>
</evidence>
<keyword evidence="7" id="KW-0456">Lyase</keyword>
<keyword evidence="5" id="KW-0190">Covalent protein-DNA linkage</keyword>
<dbReference type="EMBL" id="KB468135">
    <property type="protein sequence ID" value="PCH43063.1"/>
    <property type="molecule type" value="Genomic_DNA"/>
</dbReference>
<sequence length="413" mass="46286">MCGRYALGRPHAAIYRGLRGRYNAPVIEWVGEDRFQPRFNIAPRSQAPVLRRRESAPQDDSERSIELVLHTMRWGLVPHWSKHDDQNLKTINARAENLIEGGGTRMWNSIKGKKRCAIVCDGYYEWLVKGRERLPHFTKLESGELILLAGLYDSVLLEGQTQPLWTYTIVTTNACKSFAWLHDRQPAILSTPAALHAWLDTSSHKWSSQLSRLLDPYADDQHPLTCYQVPKEVGKTGNESATFVEPIKERKDGIQAMFARQQSRVSSPSPYASPEKRKREPTPDITEQKSISKKAKIQKVNAWEDVSEIDYVDDPVKPIKQAQGCEITPKTDNSAMKTNTSENDTDVEIIDAPSRGTAISTSGFRPKEPSVSSATSSPSKRSRPAEKPSQASSRKTLNAESPGKITSYFAKAP</sequence>
<proteinExistence type="inferred from homology"/>
<dbReference type="STRING" id="742152.A0A2H3JSZ3"/>
<dbReference type="GO" id="GO:0016829">
    <property type="term" value="F:lyase activity"/>
    <property type="evidence" value="ECO:0007669"/>
    <property type="project" value="UniProtKB-KW"/>
</dbReference>
<dbReference type="InterPro" id="IPR003738">
    <property type="entry name" value="SRAP"/>
</dbReference>
<keyword evidence="10" id="KW-1185">Reference proteome</keyword>
<keyword evidence="6" id="KW-0238">DNA-binding</keyword>
<keyword evidence="4" id="KW-0378">Hydrolase</keyword>
<feature type="region of interest" description="Disordered" evidence="8">
    <location>
        <begin position="259"/>
        <end position="293"/>
    </location>
</feature>
<feature type="compositionally biased region" description="Polar residues" evidence="8">
    <location>
        <begin position="389"/>
        <end position="399"/>
    </location>
</feature>
<evidence type="ECO:0000256" key="4">
    <source>
        <dbReference type="ARBA" id="ARBA00022801"/>
    </source>
</evidence>
<keyword evidence="2" id="KW-0645">Protease</keyword>
<dbReference type="OrthoDB" id="2111841at2759"/>
<keyword evidence="3" id="KW-0227">DNA damage</keyword>
<feature type="compositionally biased region" description="Low complexity" evidence="8">
    <location>
        <begin position="369"/>
        <end position="379"/>
    </location>
</feature>
<dbReference type="PANTHER" id="PTHR13604">
    <property type="entry name" value="DC12-RELATED"/>
    <property type="match status" value="1"/>
</dbReference>
<evidence type="ECO:0000256" key="1">
    <source>
        <dbReference type="ARBA" id="ARBA00008136"/>
    </source>
</evidence>
<dbReference type="SUPFAM" id="SSF143081">
    <property type="entry name" value="BB1717-like"/>
    <property type="match status" value="1"/>
</dbReference>
<feature type="compositionally biased region" description="Polar residues" evidence="8">
    <location>
        <begin position="330"/>
        <end position="342"/>
    </location>
</feature>
<dbReference type="AlphaFoldDB" id="A0A2H3JSZ3"/>
<dbReference type="GO" id="GO:0106300">
    <property type="term" value="P:protein-DNA covalent cross-linking repair"/>
    <property type="evidence" value="ECO:0007669"/>
    <property type="project" value="InterPro"/>
</dbReference>
<accession>A0A2H3JSZ3</accession>
<evidence type="ECO:0000256" key="7">
    <source>
        <dbReference type="ARBA" id="ARBA00023239"/>
    </source>
</evidence>
<gene>
    <name evidence="9" type="ORF">WOLCODRAFT_138182</name>
</gene>
<reference evidence="9 10" key="1">
    <citation type="journal article" date="2012" name="Science">
        <title>The Paleozoic origin of enzymatic lignin decomposition reconstructed from 31 fungal genomes.</title>
        <authorList>
            <person name="Floudas D."/>
            <person name="Binder M."/>
            <person name="Riley R."/>
            <person name="Barry K."/>
            <person name="Blanchette R.A."/>
            <person name="Henrissat B."/>
            <person name="Martinez A.T."/>
            <person name="Otillar R."/>
            <person name="Spatafora J.W."/>
            <person name="Yadav J.S."/>
            <person name="Aerts A."/>
            <person name="Benoit I."/>
            <person name="Boyd A."/>
            <person name="Carlson A."/>
            <person name="Copeland A."/>
            <person name="Coutinho P.M."/>
            <person name="de Vries R.P."/>
            <person name="Ferreira P."/>
            <person name="Findley K."/>
            <person name="Foster B."/>
            <person name="Gaskell J."/>
            <person name="Glotzer D."/>
            <person name="Gorecki P."/>
            <person name="Heitman J."/>
            <person name="Hesse C."/>
            <person name="Hori C."/>
            <person name="Igarashi K."/>
            <person name="Jurgens J.A."/>
            <person name="Kallen N."/>
            <person name="Kersten P."/>
            <person name="Kohler A."/>
            <person name="Kuees U."/>
            <person name="Kumar T.K.A."/>
            <person name="Kuo A."/>
            <person name="LaButti K."/>
            <person name="Larrondo L.F."/>
            <person name="Lindquist E."/>
            <person name="Ling A."/>
            <person name="Lombard V."/>
            <person name="Lucas S."/>
            <person name="Lundell T."/>
            <person name="Martin R."/>
            <person name="McLaughlin D.J."/>
            <person name="Morgenstern I."/>
            <person name="Morin E."/>
            <person name="Murat C."/>
            <person name="Nagy L.G."/>
            <person name="Nolan M."/>
            <person name="Ohm R.A."/>
            <person name="Patyshakuliyeva A."/>
            <person name="Rokas A."/>
            <person name="Ruiz-Duenas F.J."/>
            <person name="Sabat G."/>
            <person name="Salamov A."/>
            <person name="Samejima M."/>
            <person name="Schmutz J."/>
            <person name="Slot J.C."/>
            <person name="St John F."/>
            <person name="Stenlid J."/>
            <person name="Sun H."/>
            <person name="Sun S."/>
            <person name="Syed K."/>
            <person name="Tsang A."/>
            <person name="Wiebenga A."/>
            <person name="Young D."/>
            <person name="Pisabarro A."/>
            <person name="Eastwood D.C."/>
            <person name="Martin F."/>
            <person name="Cullen D."/>
            <person name="Grigoriev I.V."/>
            <person name="Hibbett D.S."/>
        </authorList>
    </citation>
    <scope>NUCLEOTIDE SEQUENCE [LARGE SCALE GENOMIC DNA]</scope>
    <source>
        <strain evidence="9 10">MD-104</strain>
    </source>
</reference>
<dbReference type="InterPro" id="IPR036590">
    <property type="entry name" value="SRAP-like"/>
</dbReference>
<dbReference type="Gene3D" id="3.90.1680.10">
    <property type="entry name" value="SOS response associated peptidase-like"/>
    <property type="match status" value="1"/>
</dbReference>
<dbReference type="GO" id="GO:0008233">
    <property type="term" value="F:peptidase activity"/>
    <property type="evidence" value="ECO:0007669"/>
    <property type="project" value="UniProtKB-KW"/>
</dbReference>
<evidence type="ECO:0000256" key="5">
    <source>
        <dbReference type="ARBA" id="ARBA00023124"/>
    </source>
</evidence>
<evidence type="ECO:0000313" key="10">
    <source>
        <dbReference type="Proteomes" id="UP000218811"/>
    </source>
</evidence>
<name>A0A2H3JSZ3_WOLCO</name>
<comment type="similarity">
    <text evidence="1">Belongs to the SOS response-associated peptidase family.</text>
</comment>